<dbReference type="SUPFAM" id="SSF56801">
    <property type="entry name" value="Acetyl-CoA synthetase-like"/>
    <property type="match status" value="1"/>
</dbReference>
<dbReference type="GO" id="GO:0010124">
    <property type="term" value="P:phenylacetate catabolic process"/>
    <property type="evidence" value="ECO:0007669"/>
    <property type="project" value="UniProtKB-UniRule"/>
</dbReference>
<proteinExistence type="inferred from homology"/>
<accession>A0A6V8KLX6</accession>
<protein>
    <recommendedName>
        <fullName evidence="7 9">Phenylacetate-coenzyme A ligase</fullName>
        <ecNumber evidence="6 9">6.2.1.30</ecNumber>
    </recommendedName>
    <alternativeName>
        <fullName evidence="8 9">Phenylacetyl-CoA ligase</fullName>
    </alternativeName>
</protein>
<evidence type="ECO:0000256" key="7">
    <source>
        <dbReference type="ARBA" id="ARBA00068695"/>
    </source>
</evidence>
<evidence type="ECO:0000256" key="3">
    <source>
        <dbReference type="ARBA" id="ARBA00022741"/>
    </source>
</evidence>
<comment type="function">
    <text evidence="9">Catalyzes the activation of phenylacetic acid (PA) to phenylacetyl-CoA (PA-CoA).</text>
</comment>
<dbReference type="InterPro" id="IPR000873">
    <property type="entry name" value="AMP-dep_synth/lig_dom"/>
</dbReference>
<keyword evidence="2 9" id="KW-0436">Ligase</keyword>
<evidence type="ECO:0000259" key="11">
    <source>
        <dbReference type="Pfam" id="PF14535"/>
    </source>
</evidence>
<evidence type="ECO:0000313" key="12">
    <source>
        <dbReference type="EMBL" id="GFJ82946.1"/>
    </source>
</evidence>
<comment type="catalytic activity">
    <reaction evidence="9">
        <text>2-phenylacetate + ATP + CoA = phenylacetyl-CoA + AMP + diphosphate</text>
        <dbReference type="Rhea" id="RHEA:20956"/>
        <dbReference type="ChEBI" id="CHEBI:18401"/>
        <dbReference type="ChEBI" id="CHEBI:30616"/>
        <dbReference type="ChEBI" id="CHEBI:33019"/>
        <dbReference type="ChEBI" id="CHEBI:57287"/>
        <dbReference type="ChEBI" id="CHEBI:57390"/>
        <dbReference type="ChEBI" id="CHEBI:456215"/>
        <dbReference type="EC" id="6.2.1.30"/>
    </reaction>
</comment>
<reference evidence="12 13" key="2">
    <citation type="submission" date="2020-03" db="EMBL/GenBank/DDBJ databases">
        <authorList>
            <person name="Ichikawa N."/>
            <person name="Kimura A."/>
            <person name="Kitahashi Y."/>
            <person name="Uohara A."/>
        </authorList>
    </citation>
    <scope>NUCLEOTIDE SEQUENCE [LARGE SCALE GENOMIC DNA]</scope>
    <source>
        <strain evidence="12 13">NBRC 108639</strain>
    </source>
</reference>
<evidence type="ECO:0000256" key="4">
    <source>
        <dbReference type="ARBA" id="ARBA00060591"/>
    </source>
</evidence>
<feature type="domain" description="AMP-dependent synthetase/ligase" evidence="10">
    <location>
        <begin position="87"/>
        <end position="293"/>
    </location>
</feature>
<comment type="subunit">
    <text evidence="1">Monomer.</text>
</comment>
<dbReference type="EMBL" id="BLPF01000002">
    <property type="protein sequence ID" value="GFJ82946.1"/>
    <property type="molecule type" value="Genomic_DNA"/>
</dbReference>
<evidence type="ECO:0000256" key="5">
    <source>
        <dbReference type="ARBA" id="ARBA00061566"/>
    </source>
</evidence>
<dbReference type="EC" id="6.2.1.30" evidence="6 9"/>
<reference evidence="12 13" key="1">
    <citation type="submission" date="2020-03" db="EMBL/GenBank/DDBJ databases">
        <title>Whole genome shotgun sequence of Phytohabitans houttuyneae NBRC 108639.</title>
        <authorList>
            <person name="Komaki H."/>
            <person name="Tamura T."/>
        </authorList>
    </citation>
    <scope>NUCLEOTIDE SEQUENCE [LARGE SCALE GENOMIC DNA]</scope>
    <source>
        <strain evidence="12 13">NBRC 108639</strain>
    </source>
</reference>
<sequence>MKDLTPRPEELEPVERASVDEVRALQLERLRWSLRHAYDNVPHYRAAFEAAGAHPDDCRALADLALFPLTTKADLRDNYPYGMFAVPRERIARLHASSGTTGRPTVVGYTRDDIDTWARLVARSIRASGGRPGDRVHVAYGYGLFTGGLGAHYGAEELGCTVIPVSGGMTERQVMLIRDLEPDIIMVTPSYMLSIMDEMVRQGMDPRGTSLKVGIFGAEPWTEDMRHEIEQRLDIHAVDIYGLSEAIGPGVANECVETKDGLHIWEDHFYPEVIDPVTGAVLPDGELGELVFTSLTKQAMPVVRYRTRDLTRLLPGTARPMRRMEKITGRSDDMIILRGVNLFPTQIEELILRVPELSAHFQCVLTREDRLDAMTVRVERRMNATLTASVEAGSRLATLIKNTIGVSVQVEVLEPDGVERSMGKMRRIVDERPR</sequence>
<dbReference type="Pfam" id="PF14535">
    <property type="entry name" value="AMP-binding_C_2"/>
    <property type="match status" value="1"/>
</dbReference>
<dbReference type="PIRSF" id="PIRSF006444">
    <property type="entry name" value="PaaK"/>
    <property type="match status" value="1"/>
</dbReference>
<evidence type="ECO:0000256" key="2">
    <source>
        <dbReference type="ARBA" id="ARBA00022598"/>
    </source>
</evidence>
<organism evidence="12 13">
    <name type="scientific">Phytohabitans houttuyneae</name>
    <dbReference type="NCBI Taxonomy" id="1076126"/>
    <lineage>
        <taxon>Bacteria</taxon>
        <taxon>Bacillati</taxon>
        <taxon>Actinomycetota</taxon>
        <taxon>Actinomycetes</taxon>
        <taxon>Micromonosporales</taxon>
        <taxon>Micromonosporaceae</taxon>
    </lineage>
</organism>
<dbReference type="FunFam" id="3.40.50.12780:FF:000016">
    <property type="entry name" value="Phenylacetate-coenzyme A ligase"/>
    <property type="match status" value="1"/>
</dbReference>
<dbReference type="GO" id="GO:0000166">
    <property type="term" value="F:nucleotide binding"/>
    <property type="evidence" value="ECO:0007669"/>
    <property type="project" value="UniProtKB-KW"/>
</dbReference>
<keyword evidence="3 9" id="KW-0547">Nucleotide-binding</keyword>
<dbReference type="PANTHER" id="PTHR43439">
    <property type="entry name" value="PHENYLACETATE-COENZYME A LIGASE"/>
    <property type="match status" value="1"/>
</dbReference>
<dbReference type="InterPro" id="IPR011880">
    <property type="entry name" value="PA_CoA_ligase"/>
</dbReference>
<dbReference type="Proteomes" id="UP000482800">
    <property type="component" value="Unassembled WGS sequence"/>
</dbReference>
<dbReference type="NCBIfam" id="TIGR02155">
    <property type="entry name" value="PA_CoA_ligase"/>
    <property type="match status" value="1"/>
</dbReference>
<feature type="domain" description="AMP-dependent ligase C-terminal" evidence="11">
    <location>
        <begin position="339"/>
        <end position="432"/>
    </location>
</feature>
<dbReference type="InterPro" id="IPR042099">
    <property type="entry name" value="ANL_N_sf"/>
</dbReference>
<evidence type="ECO:0000259" key="10">
    <source>
        <dbReference type="Pfam" id="PF00501"/>
    </source>
</evidence>
<dbReference type="GO" id="GO:0047475">
    <property type="term" value="F:phenylacetate-CoA ligase activity"/>
    <property type="evidence" value="ECO:0007669"/>
    <property type="project" value="UniProtKB-EC"/>
</dbReference>
<dbReference type="UniPathway" id="UPA00930"/>
<dbReference type="InterPro" id="IPR051414">
    <property type="entry name" value="Adenylate-forming_Reductase"/>
</dbReference>
<dbReference type="InterPro" id="IPR049623">
    <property type="entry name" value="PA_CoA_lig_proteobact_actino"/>
</dbReference>
<comment type="similarity">
    <text evidence="5 9">Belongs to the phenylacetyl-CoA ligase family.</text>
</comment>
<dbReference type="PANTHER" id="PTHR43439:SF1">
    <property type="entry name" value="PHENYLACETATE-COENZYME A LIGASE"/>
    <property type="match status" value="1"/>
</dbReference>
<evidence type="ECO:0000256" key="6">
    <source>
        <dbReference type="ARBA" id="ARBA00066629"/>
    </source>
</evidence>
<dbReference type="Gene3D" id="3.30.300.30">
    <property type="match status" value="1"/>
</dbReference>
<evidence type="ECO:0000256" key="1">
    <source>
        <dbReference type="ARBA" id="ARBA00011245"/>
    </source>
</evidence>
<dbReference type="Gene3D" id="3.40.50.12780">
    <property type="entry name" value="N-terminal domain of ligase-like"/>
    <property type="match status" value="1"/>
</dbReference>
<name>A0A6V8KLX6_9ACTN</name>
<dbReference type="Pfam" id="PF00501">
    <property type="entry name" value="AMP-binding"/>
    <property type="match status" value="1"/>
</dbReference>
<evidence type="ECO:0000256" key="9">
    <source>
        <dbReference type="PIRNR" id="PIRNR006444"/>
    </source>
</evidence>
<gene>
    <name evidence="12" type="ORF">Phou_071260</name>
</gene>
<dbReference type="InterPro" id="IPR028154">
    <property type="entry name" value="AMP-dep_Lig_C"/>
</dbReference>
<dbReference type="AlphaFoldDB" id="A0A6V8KLX6"/>
<evidence type="ECO:0000256" key="8">
    <source>
        <dbReference type="ARBA" id="ARBA00075111"/>
    </source>
</evidence>
<comment type="caution">
    <text evidence="12">The sequence shown here is derived from an EMBL/GenBank/DDBJ whole genome shotgun (WGS) entry which is preliminary data.</text>
</comment>
<evidence type="ECO:0000313" key="13">
    <source>
        <dbReference type="Proteomes" id="UP000482800"/>
    </source>
</evidence>
<dbReference type="InterPro" id="IPR045851">
    <property type="entry name" value="AMP-bd_C_sf"/>
</dbReference>
<dbReference type="RefSeq" id="WP_218579337.1">
    <property type="nucleotide sequence ID" value="NZ_BAABGO010000004.1"/>
</dbReference>
<keyword evidence="13" id="KW-1185">Reference proteome</keyword>
<dbReference type="CDD" id="cd05913">
    <property type="entry name" value="PaaK"/>
    <property type="match status" value="1"/>
</dbReference>
<comment type="pathway">
    <text evidence="4 9">Aromatic compound metabolism; phenylacetate degradation.</text>
</comment>